<dbReference type="PROSITE" id="PS00283">
    <property type="entry name" value="SOYBEAN_KUNITZ"/>
    <property type="match status" value="1"/>
</dbReference>
<dbReference type="SMART" id="SM00452">
    <property type="entry name" value="STI"/>
    <property type="match status" value="1"/>
</dbReference>
<reference evidence="2" key="1">
    <citation type="submission" date="2006-05" db="EMBL/GenBank/DDBJ databases">
        <title>Vegetative storage protein encoded by a small multigene family is a Kunitz trypsin inhibitor in Litch chinensis Sonn.</title>
        <authorList>
            <person name="Tian W.-M."/>
            <person name="Wang X.-C."/>
            <person name="Peng S.-Q."/>
        </authorList>
    </citation>
    <scope>NUCLEOTIDE SEQUENCE</scope>
</reference>
<organism evidence="2">
    <name type="scientific">Litchi chinensis</name>
    <name type="common">Lychee</name>
    <dbReference type="NCBI Taxonomy" id="151069"/>
    <lineage>
        <taxon>Eukaryota</taxon>
        <taxon>Viridiplantae</taxon>
        <taxon>Streptophyta</taxon>
        <taxon>Embryophyta</taxon>
        <taxon>Tracheophyta</taxon>
        <taxon>Spermatophyta</taxon>
        <taxon>Magnoliopsida</taxon>
        <taxon>eudicotyledons</taxon>
        <taxon>Gunneridae</taxon>
        <taxon>Pentapetalae</taxon>
        <taxon>rosids</taxon>
        <taxon>malvids</taxon>
        <taxon>Sapindales</taxon>
        <taxon>Sapindaceae</taxon>
        <taxon>Litchi</taxon>
    </lineage>
</organism>
<feature type="chain" id="PRO_5004179354" evidence="1">
    <location>
        <begin position="25"/>
        <end position="225"/>
    </location>
</feature>
<dbReference type="AlphaFoldDB" id="Q0Z928"/>
<evidence type="ECO:0000313" key="2">
    <source>
        <dbReference type="EMBL" id="ABG47463.1"/>
    </source>
</evidence>
<dbReference type="GO" id="GO:0004866">
    <property type="term" value="F:endopeptidase inhibitor activity"/>
    <property type="evidence" value="ECO:0007669"/>
    <property type="project" value="InterPro"/>
</dbReference>
<dbReference type="EMBL" id="DQ659678">
    <property type="protein sequence ID" value="ABG47463.1"/>
    <property type="molecule type" value="mRNA"/>
</dbReference>
<dbReference type="MEROPS" id="I03.030"/>
<evidence type="ECO:0000256" key="1">
    <source>
        <dbReference type="SAM" id="SignalP"/>
    </source>
</evidence>
<dbReference type="InterPro" id="IPR002160">
    <property type="entry name" value="Prot_inh_Kunz-lg"/>
</dbReference>
<dbReference type="CDD" id="cd23370">
    <property type="entry name" value="beta-trefoil_STI_MkMLP-like"/>
    <property type="match status" value="1"/>
</dbReference>
<keyword evidence="1" id="KW-0732">Signal</keyword>
<feature type="signal peptide" evidence="1">
    <location>
        <begin position="1"/>
        <end position="24"/>
    </location>
</feature>
<dbReference type="SUPFAM" id="SSF50386">
    <property type="entry name" value="STI-like"/>
    <property type="match status" value="1"/>
</dbReference>
<sequence>MKSSLLTLTFLVVFLSFLPNSLLGASEPLYDINGDEVITGTEYYIVSAIRGGGGGGLNLFSGRNERCPMDVFQHRSDLQRGSPMMFFPVNYNGEKGAVVRASTDMNIQFNVQPDACSQHSTVWKVDNYDEKGGAWFITTNGVIGNPGSKTIHNWFKFEKVGTDLNAYKIVHCPSVCDSCVTLCSDVGINYGTQRRLALSSDSQKPFMLMKVSDVQKYMGRFNAVI</sequence>
<name>Q0Z928_LITCN</name>
<dbReference type="PANTHER" id="PTHR33107:SF5">
    <property type="entry name" value="KUNITZ TRYPSIN INHIBITOR 5"/>
    <property type="match status" value="1"/>
</dbReference>
<protein>
    <submittedName>
        <fullName evidence="2">Vegetative storage protein</fullName>
    </submittedName>
</protein>
<dbReference type="PRINTS" id="PR00291">
    <property type="entry name" value="KUNITZINHBTR"/>
</dbReference>
<gene>
    <name evidence="2" type="primary">VSP1</name>
</gene>
<reference evidence="2" key="2">
    <citation type="journal article" date="2007" name="Ann. Bot.">
        <title>Vegetative storage protein in Litchi chinensis, a subtropical evergreen fruit tree, possesses trypsin inhibitor activity.</title>
        <authorList>
            <person name="Tian W.M."/>
            <person name="Peng S.Q."/>
            <person name="Wang X.C."/>
            <person name="Shi M.J."/>
            <person name="Chen Y.Y."/>
            <person name="Hu Z.H."/>
        </authorList>
    </citation>
    <scope>NUCLEOTIDE SEQUENCE</scope>
</reference>
<dbReference type="PANTHER" id="PTHR33107">
    <property type="entry name" value="KUNITZ TRYPSIN INHIBITOR 2"/>
    <property type="match status" value="1"/>
</dbReference>
<dbReference type="InterPro" id="IPR011065">
    <property type="entry name" value="Kunitz_inhibitor_STI-like_sf"/>
</dbReference>
<accession>Q0Z928</accession>
<dbReference type="Pfam" id="PF00197">
    <property type="entry name" value="Kunitz_legume"/>
    <property type="match status" value="1"/>
</dbReference>
<dbReference type="Gene3D" id="2.80.10.50">
    <property type="match status" value="1"/>
</dbReference>
<proteinExistence type="evidence at transcript level"/>